<dbReference type="Proteomes" id="UP001164250">
    <property type="component" value="Chromosome 5"/>
</dbReference>
<organism evidence="1 2">
    <name type="scientific">Pistacia atlantica</name>
    <dbReference type="NCBI Taxonomy" id="434234"/>
    <lineage>
        <taxon>Eukaryota</taxon>
        <taxon>Viridiplantae</taxon>
        <taxon>Streptophyta</taxon>
        <taxon>Embryophyta</taxon>
        <taxon>Tracheophyta</taxon>
        <taxon>Spermatophyta</taxon>
        <taxon>Magnoliopsida</taxon>
        <taxon>eudicotyledons</taxon>
        <taxon>Gunneridae</taxon>
        <taxon>Pentapetalae</taxon>
        <taxon>rosids</taxon>
        <taxon>malvids</taxon>
        <taxon>Sapindales</taxon>
        <taxon>Anacardiaceae</taxon>
        <taxon>Pistacia</taxon>
    </lineage>
</organism>
<proteinExistence type="predicted"/>
<sequence length="37" mass="4463">MMSSDFSIAQFRYLERLLLVYGHWCYKRTAMMVKLSS</sequence>
<name>A0ACC1BE57_9ROSI</name>
<protein>
    <submittedName>
        <fullName evidence="1">Uncharacterized protein</fullName>
    </submittedName>
</protein>
<accession>A0ACC1BE57</accession>
<comment type="caution">
    <text evidence="1">The sequence shown here is derived from an EMBL/GenBank/DDBJ whole genome shotgun (WGS) entry which is preliminary data.</text>
</comment>
<dbReference type="EMBL" id="CM047901">
    <property type="protein sequence ID" value="KAJ0097144.1"/>
    <property type="molecule type" value="Genomic_DNA"/>
</dbReference>
<evidence type="ECO:0000313" key="1">
    <source>
        <dbReference type="EMBL" id="KAJ0097144.1"/>
    </source>
</evidence>
<keyword evidence="2" id="KW-1185">Reference proteome</keyword>
<gene>
    <name evidence="1" type="ORF">Patl1_29042</name>
</gene>
<reference evidence="2" key="1">
    <citation type="journal article" date="2023" name="G3 (Bethesda)">
        <title>Genome assembly and association tests identify interacting loci associated with vigor, precocity, and sex in interspecific pistachio rootstocks.</title>
        <authorList>
            <person name="Palmer W."/>
            <person name="Jacygrad E."/>
            <person name="Sagayaradj S."/>
            <person name="Cavanaugh K."/>
            <person name="Han R."/>
            <person name="Bertier L."/>
            <person name="Beede B."/>
            <person name="Kafkas S."/>
            <person name="Golino D."/>
            <person name="Preece J."/>
            <person name="Michelmore R."/>
        </authorList>
    </citation>
    <scope>NUCLEOTIDE SEQUENCE [LARGE SCALE GENOMIC DNA]</scope>
</reference>
<evidence type="ECO:0000313" key="2">
    <source>
        <dbReference type="Proteomes" id="UP001164250"/>
    </source>
</evidence>